<reference evidence="1 2" key="1">
    <citation type="submission" date="2023-06" db="EMBL/GenBank/DDBJ databases">
        <title>Whole genome sequence of Oscillatoria calcuttensis NRMC-F 0142.</title>
        <authorList>
            <person name="Shakena Fathima T."/>
            <person name="Muralitharan G."/>
            <person name="Thajuddin N."/>
        </authorList>
    </citation>
    <scope>NUCLEOTIDE SEQUENCE [LARGE SCALE GENOMIC DNA]</scope>
    <source>
        <strain evidence="1 2">NRMC-F 0142</strain>
    </source>
</reference>
<accession>A0ABT7LUY4</accession>
<evidence type="ECO:0000313" key="1">
    <source>
        <dbReference type="EMBL" id="MDL5055872.1"/>
    </source>
</evidence>
<dbReference type="RefSeq" id="WP_286003981.1">
    <property type="nucleotide sequence ID" value="NZ_JASVEJ010000001.1"/>
</dbReference>
<organism evidence="1 2">
    <name type="scientific">Geitlerinema calcuttense NRMC-F 0142</name>
    <dbReference type="NCBI Taxonomy" id="2922238"/>
    <lineage>
        <taxon>Bacteria</taxon>
        <taxon>Bacillati</taxon>
        <taxon>Cyanobacteriota</taxon>
        <taxon>Cyanophyceae</taxon>
        <taxon>Geitlerinematales</taxon>
        <taxon>Geitlerinemataceae</taxon>
        <taxon>Geitlerinema</taxon>
    </lineage>
</organism>
<dbReference type="Proteomes" id="UP001230986">
    <property type="component" value="Unassembled WGS sequence"/>
</dbReference>
<name>A0ABT7LUY4_9CYAN</name>
<protein>
    <recommendedName>
        <fullName evidence="3">Phage protein</fullName>
    </recommendedName>
</protein>
<comment type="caution">
    <text evidence="1">The sequence shown here is derived from an EMBL/GenBank/DDBJ whole genome shotgun (WGS) entry which is preliminary data.</text>
</comment>
<keyword evidence="2" id="KW-1185">Reference proteome</keyword>
<sequence>MIDNKKLKELSEMPLGEVVRLQADGKTRFEDEAVCTTDTIASIASELLERREFERSMEFFVTNGDGIAIEKMGETWMYHDGADSKTGDLIGESGFASAFEAWRNARNGGKL</sequence>
<evidence type="ECO:0000313" key="2">
    <source>
        <dbReference type="Proteomes" id="UP001230986"/>
    </source>
</evidence>
<gene>
    <name evidence="1" type="ORF">QQ055_00015</name>
</gene>
<dbReference type="EMBL" id="JASVEJ010000001">
    <property type="protein sequence ID" value="MDL5055872.1"/>
    <property type="molecule type" value="Genomic_DNA"/>
</dbReference>
<proteinExistence type="predicted"/>
<evidence type="ECO:0008006" key="3">
    <source>
        <dbReference type="Google" id="ProtNLM"/>
    </source>
</evidence>